<feature type="transmembrane region" description="Helical" evidence="1">
    <location>
        <begin position="152"/>
        <end position="179"/>
    </location>
</feature>
<feature type="transmembrane region" description="Helical" evidence="1">
    <location>
        <begin position="40"/>
        <end position="60"/>
    </location>
</feature>
<evidence type="ECO:0000256" key="1">
    <source>
        <dbReference type="SAM" id="Phobius"/>
    </source>
</evidence>
<organism evidence="2 3">
    <name type="scientific">Nocardia ignorata</name>
    <dbReference type="NCBI Taxonomy" id="145285"/>
    <lineage>
        <taxon>Bacteria</taxon>
        <taxon>Bacillati</taxon>
        <taxon>Actinomycetota</taxon>
        <taxon>Actinomycetes</taxon>
        <taxon>Mycobacteriales</taxon>
        <taxon>Nocardiaceae</taxon>
        <taxon>Nocardia</taxon>
    </lineage>
</organism>
<evidence type="ECO:0000313" key="3">
    <source>
        <dbReference type="Proteomes" id="UP000295087"/>
    </source>
</evidence>
<dbReference type="AlphaFoldDB" id="A0A4R6PIX8"/>
<keyword evidence="1" id="KW-0472">Membrane</keyword>
<dbReference type="EMBL" id="SNXK01000004">
    <property type="protein sequence ID" value="TDP38001.1"/>
    <property type="molecule type" value="Genomic_DNA"/>
</dbReference>
<proteinExistence type="predicted"/>
<feature type="transmembrane region" description="Helical" evidence="1">
    <location>
        <begin position="12"/>
        <end position="34"/>
    </location>
</feature>
<reference evidence="2 3" key="1">
    <citation type="submission" date="2019-03" db="EMBL/GenBank/DDBJ databases">
        <title>Genomic Encyclopedia of Type Strains, Phase IV (KMG-IV): sequencing the most valuable type-strain genomes for metagenomic binning, comparative biology and taxonomic classification.</title>
        <authorList>
            <person name="Goeker M."/>
        </authorList>
    </citation>
    <scope>NUCLEOTIDE SEQUENCE [LARGE SCALE GENOMIC DNA]</scope>
    <source>
        <strain evidence="2 3">DSM 44496</strain>
    </source>
</reference>
<evidence type="ECO:0008006" key="4">
    <source>
        <dbReference type="Google" id="ProtNLM"/>
    </source>
</evidence>
<protein>
    <recommendedName>
        <fullName evidence="4">Small multi-drug export protein</fullName>
    </recommendedName>
</protein>
<name>A0A4R6PIX8_NOCIG</name>
<keyword evidence="3" id="KW-1185">Reference proteome</keyword>
<accession>A0A4R6PIX8</accession>
<evidence type="ECO:0000313" key="2">
    <source>
        <dbReference type="EMBL" id="TDP38001.1"/>
    </source>
</evidence>
<keyword evidence="1" id="KW-0812">Transmembrane</keyword>
<dbReference type="Proteomes" id="UP000295087">
    <property type="component" value="Unassembled WGS sequence"/>
</dbReference>
<feature type="transmembrane region" description="Helical" evidence="1">
    <location>
        <begin position="119"/>
        <end position="146"/>
    </location>
</feature>
<keyword evidence="1" id="KW-1133">Transmembrane helix</keyword>
<gene>
    <name evidence="2" type="ORF">DFR75_104353</name>
</gene>
<comment type="caution">
    <text evidence="2">The sequence shown here is derived from an EMBL/GenBank/DDBJ whole genome shotgun (WGS) entry which is preliminary data.</text>
</comment>
<sequence length="180" mass="18856">MIGNREGSRVARFVWAFLAGFVLGTPAIPVGLSLSLPGPIALLAVILGAACCVIFAVVAMERVRLAWQSWRVRRKPAALQANSTTIKQVGASIDIGEHAVEGRLPGAAGQRARRVLARFGAPGFGILGPALFGTWGSALLGAALGIPRRRLIGWLMTGVTVWCTVLLVASDAVLVYFGIG</sequence>